<keyword evidence="8" id="KW-1185">Reference proteome</keyword>
<dbReference type="PROSITE" id="PS50177">
    <property type="entry name" value="NTF2_DOMAIN"/>
    <property type="match status" value="1"/>
</dbReference>
<comment type="caution">
    <text evidence="7">The sequence shown here is derived from an EMBL/GenBank/DDBJ whole genome shotgun (WGS) entry which is preliminary data.</text>
</comment>
<protein>
    <submittedName>
        <fullName evidence="7">Uncharacterized protein</fullName>
    </submittedName>
</protein>
<dbReference type="OrthoDB" id="339151at2759"/>
<dbReference type="PANTHER" id="PTHR10693:SF20">
    <property type="entry name" value="AT27578P"/>
    <property type="match status" value="1"/>
</dbReference>
<feature type="domain" description="RRM" evidence="5">
    <location>
        <begin position="411"/>
        <end position="489"/>
    </location>
</feature>
<dbReference type="Gene3D" id="3.10.450.50">
    <property type="match status" value="1"/>
</dbReference>
<dbReference type="AlphaFoldDB" id="A0A8H7SA97"/>
<feature type="compositionally biased region" description="Basic and acidic residues" evidence="4">
    <location>
        <begin position="503"/>
        <end position="514"/>
    </location>
</feature>
<dbReference type="FunFam" id="3.10.450.50:FF:000003">
    <property type="entry name" value="Nuclear transport factor 2 family protein"/>
    <property type="match status" value="1"/>
</dbReference>
<dbReference type="InterPro" id="IPR012677">
    <property type="entry name" value="Nucleotide-bd_a/b_plait_sf"/>
</dbReference>
<evidence type="ECO:0000256" key="1">
    <source>
        <dbReference type="ARBA" id="ARBA00022884"/>
    </source>
</evidence>
<evidence type="ECO:0000256" key="2">
    <source>
        <dbReference type="PROSITE-ProRule" id="PRU00176"/>
    </source>
</evidence>
<evidence type="ECO:0000256" key="4">
    <source>
        <dbReference type="SAM" id="MobiDB-lite"/>
    </source>
</evidence>
<feature type="compositionally biased region" description="Basic and acidic residues" evidence="4">
    <location>
        <begin position="244"/>
        <end position="258"/>
    </location>
</feature>
<dbReference type="Proteomes" id="UP000646827">
    <property type="component" value="Unassembled WGS sequence"/>
</dbReference>
<feature type="compositionally biased region" description="Pro residues" evidence="4">
    <location>
        <begin position="356"/>
        <end position="367"/>
    </location>
</feature>
<evidence type="ECO:0000256" key="3">
    <source>
        <dbReference type="SAM" id="Coils"/>
    </source>
</evidence>
<dbReference type="GO" id="GO:1990904">
    <property type="term" value="C:ribonucleoprotein complex"/>
    <property type="evidence" value="ECO:0007669"/>
    <property type="project" value="TreeGrafter"/>
</dbReference>
<dbReference type="InterPro" id="IPR035979">
    <property type="entry name" value="RBD_domain_sf"/>
</dbReference>
<evidence type="ECO:0000259" key="6">
    <source>
        <dbReference type="PROSITE" id="PS50177"/>
    </source>
</evidence>
<dbReference type="CDD" id="cd00590">
    <property type="entry name" value="RRM_SF"/>
    <property type="match status" value="1"/>
</dbReference>
<keyword evidence="3" id="KW-0175">Coiled coil</keyword>
<feature type="region of interest" description="Disordered" evidence="4">
    <location>
        <begin position="212"/>
        <end position="406"/>
    </location>
</feature>
<gene>
    <name evidence="7" type="ORF">INT45_006738</name>
</gene>
<feature type="domain" description="NTF2" evidence="6">
    <location>
        <begin position="19"/>
        <end position="135"/>
    </location>
</feature>
<sequence length="546" mass="60924">MQQTHADTNSDVNIVSQDVGLIFVREYYTFLNKQPHRLHAFYSKDSVLVRGDEGESAQTHRGQEEIRGKIEEMGFEDCKVLVTQVDSQTSANEGIIIQVLGEMCNKDEPSQKFSQTFFLARQSNGYYVLNDIFRFLKDEVNIDYYTCEDDEAQHQQQLEQQKIKAQEEQQQQQKKKLEEAAELKKKAQEEEQKKAAATAAAAASAISTAAKSETAAVPAQENRPKETKPTVAAQKSTPPVVNQVKDKKESSEEKEKKGSVQVNGISSPITSPATEVNGKDHQQQQTKNVKPESEKKQQSAGPSKSSGPKTWANMAASSKWSTSVNTTPSQAPKQPGSPLQPQMQQPQQPQSQSQPQPQPQPQQPQPQPQQQQQQQQPQQQQQHQHQQHQHQTHPQQGGHQHGHGNQRREETQIFIKNINQSINEENLREAFSQFGTVKGVNVLYNRNCAFLDFTSTDSVHKALSQHKVHVHNNIVLAEERRHNANAGGNRYQNNRQQQSNRPYDNRRFQQDGHRRGGGAPRGGKSRGGGGGAGGGSNSGTNNGPKQ</sequence>
<name>A0A8H7SA97_9FUNG</name>
<dbReference type="InterPro" id="IPR018222">
    <property type="entry name" value="Nuclear_transport_factor_2_euk"/>
</dbReference>
<dbReference type="InterPro" id="IPR002075">
    <property type="entry name" value="NTF2_dom"/>
</dbReference>
<feature type="compositionally biased region" description="Polar residues" evidence="4">
    <location>
        <begin position="315"/>
        <end position="332"/>
    </location>
</feature>
<feature type="compositionally biased region" description="Polar residues" evidence="4">
    <location>
        <begin position="260"/>
        <end position="274"/>
    </location>
</feature>
<keyword evidence="1 2" id="KW-0694">RNA-binding</keyword>
<dbReference type="GO" id="GO:1990861">
    <property type="term" value="C:Ubp3-Bre5 deubiquitination complex"/>
    <property type="evidence" value="ECO:0007669"/>
    <property type="project" value="TreeGrafter"/>
</dbReference>
<evidence type="ECO:0000313" key="8">
    <source>
        <dbReference type="Proteomes" id="UP000646827"/>
    </source>
</evidence>
<dbReference type="InterPro" id="IPR000504">
    <property type="entry name" value="RRM_dom"/>
</dbReference>
<reference evidence="7 8" key="1">
    <citation type="submission" date="2020-12" db="EMBL/GenBank/DDBJ databases">
        <title>Metabolic potential, ecology and presence of endohyphal bacteria is reflected in genomic diversity of Mucoromycotina.</title>
        <authorList>
            <person name="Muszewska A."/>
            <person name="Okrasinska A."/>
            <person name="Steczkiewicz K."/>
            <person name="Drgas O."/>
            <person name="Orlowska M."/>
            <person name="Perlinska-Lenart U."/>
            <person name="Aleksandrzak-Piekarczyk T."/>
            <person name="Szatraj K."/>
            <person name="Zielenkiewicz U."/>
            <person name="Pilsyk S."/>
            <person name="Malc E."/>
            <person name="Mieczkowski P."/>
            <person name="Kruszewska J.S."/>
            <person name="Biernat P."/>
            <person name="Pawlowska J."/>
        </authorList>
    </citation>
    <scope>NUCLEOTIDE SEQUENCE [LARGE SCALE GENOMIC DNA]</scope>
    <source>
        <strain evidence="7 8">CBS 142.35</strain>
    </source>
</reference>
<dbReference type="EMBL" id="JAEPRB010000044">
    <property type="protein sequence ID" value="KAG2224338.1"/>
    <property type="molecule type" value="Genomic_DNA"/>
</dbReference>
<dbReference type="Gene3D" id="3.30.70.330">
    <property type="match status" value="1"/>
</dbReference>
<dbReference type="SUPFAM" id="SSF54427">
    <property type="entry name" value="NTF2-like"/>
    <property type="match status" value="1"/>
</dbReference>
<dbReference type="SUPFAM" id="SSF54928">
    <property type="entry name" value="RNA-binding domain, RBD"/>
    <property type="match status" value="1"/>
</dbReference>
<dbReference type="SMART" id="SM00360">
    <property type="entry name" value="RRM"/>
    <property type="match status" value="1"/>
</dbReference>
<dbReference type="CDD" id="cd00780">
    <property type="entry name" value="NTF2"/>
    <property type="match status" value="1"/>
</dbReference>
<dbReference type="Pfam" id="PF02136">
    <property type="entry name" value="NTF2"/>
    <property type="match status" value="1"/>
</dbReference>
<feature type="compositionally biased region" description="Gly residues" evidence="4">
    <location>
        <begin position="517"/>
        <end position="537"/>
    </location>
</feature>
<evidence type="ECO:0000313" key="7">
    <source>
        <dbReference type="EMBL" id="KAG2224338.1"/>
    </source>
</evidence>
<feature type="region of interest" description="Disordered" evidence="4">
    <location>
        <begin position="484"/>
        <end position="546"/>
    </location>
</feature>
<evidence type="ECO:0000259" key="5">
    <source>
        <dbReference type="PROSITE" id="PS50102"/>
    </source>
</evidence>
<dbReference type="PANTHER" id="PTHR10693">
    <property type="entry name" value="RAS GTPASE-ACTIVATING PROTEIN-BINDING PROTEIN"/>
    <property type="match status" value="1"/>
</dbReference>
<proteinExistence type="predicted"/>
<dbReference type="GO" id="GO:0016579">
    <property type="term" value="P:protein deubiquitination"/>
    <property type="evidence" value="ECO:0007669"/>
    <property type="project" value="TreeGrafter"/>
</dbReference>
<feature type="compositionally biased region" description="Polar residues" evidence="4">
    <location>
        <begin position="298"/>
        <end position="308"/>
    </location>
</feature>
<dbReference type="InterPro" id="IPR032710">
    <property type="entry name" value="NTF2-like_dom_sf"/>
</dbReference>
<accession>A0A8H7SA97</accession>
<organism evidence="7 8">
    <name type="scientific">Circinella minor</name>
    <dbReference type="NCBI Taxonomy" id="1195481"/>
    <lineage>
        <taxon>Eukaryota</taxon>
        <taxon>Fungi</taxon>
        <taxon>Fungi incertae sedis</taxon>
        <taxon>Mucoromycota</taxon>
        <taxon>Mucoromycotina</taxon>
        <taxon>Mucoromycetes</taxon>
        <taxon>Mucorales</taxon>
        <taxon>Lichtheimiaceae</taxon>
        <taxon>Circinella</taxon>
    </lineage>
</organism>
<feature type="compositionally biased region" description="Low complexity" evidence="4">
    <location>
        <begin position="368"/>
        <end position="384"/>
    </location>
</feature>
<dbReference type="GO" id="GO:0003729">
    <property type="term" value="F:mRNA binding"/>
    <property type="evidence" value="ECO:0007669"/>
    <property type="project" value="TreeGrafter"/>
</dbReference>
<dbReference type="PROSITE" id="PS50102">
    <property type="entry name" value="RRM"/>
    <property type="match status" value="1"/>
</dbReference>
<dbReference type="GO" id="GO:0005829">
    <property type="term" value="C:cytosol"/>
    <property type="evidence" value="ECO:0007669"/>
    <property type="project" value="TreeGrafter"/>
</dbReference>
<dbReference type="GO" id="GO:0034517">
    <property type="term" value="P:ribophagy"/>
    <property type="evidence" value="ECO:0007669"/>
    <property type="project" value="TreeGrafter"/>
</dbReference>
<dbReference type="InterPro" id="IPR039539">
    <property type="entry name" value="Ras_GTPase_bind_prot"/>
</dbReference>
<dbReference type="Pfam" id="PF00076">
    <property type="entry name" value="RRM_1"/>
    <property type="match status" value="1"/>
</dbReference>
<feature type="compositionally biased region" description="Low complexity" evidence="4">
    <location>
        <begin position="484"/>
        <end position="501"/>
    </location>
</feature>
<feature type="coiled-coil region" evidence="3">
    <location>
        <begin position="151"/>
        <end position="200"/>
    </location>
</feature>
<feature type="compositionally biased region" description="Low complexity" evidence="4">
    <location>
        <begin position="334"/>
        <end position="355"/>
    </location>
</feature>